<evidence type="ECO:0000256" key="1">
    <source>
        <dbReference type="ARBA" id="ARBA00023015"/>
    </source>
</evidence>
<name>A0A840CP01_9BACT</name>
<dbReference type="InterPro" id="IPR037923">
    <property type="entry name" value="HTH-like"/>
</dbReference>
<dbReference type="RefSeq" id="WP_183305666.1">
    <property type="nucleotide sequence ID" value="NZ_JACIEP010000002.1"/>
</dbReference>
<dbReference type="InterPro" id="IPR003313">
    <property type="entry name" value="AraC-bd"/>
</dbReference>
<dbReference type="EMBL" id="JACIEP010000002">
    <property type="protein sequence ID" value="MBB4034705.1"/>
    <property type="molecule type" value="Genomic_DNA"/>
</dbReference>
<organism evidence="5 6">
    <name type="scientific">Dysgonomonas hofstadii</name>
    <dbReference type="NCBI Taxonomy" id="637886"/>
    <lineage>
        <taxon>Bacteria</taxon>
        <taxon>Pseudomonadati</taxon>
        <taxon>Bacteroidota</taxon>
        <taxon>Bacteroidia</taxon>
        <taxon>Bacteroidales</taxon>
        <taxon>Dysgonomonadaceae</taxon>
        <taxon>Dysgonomonas</taxon>
    </lineage>
</organism>
<evidence type="ECO:0000256" key="2">
    <source>
        <dbReference type="ARBA" id="ARBA00023125"/>
    </source>
</evidence>
<protein>
    <submittedName>
        <fullName evidence="5">AraC-like DNA-binding protein</fullName>
    </submittedName>
</protein>
<dbReference type="SMART" id="SM00342">
    <property type="entry name" value="HTH_ARAC"/>
    <property type="match status" value="1"/>
</dbReference>
<accession>A0A840CP01</accession>
<dbReference type="GO" id="GO:0003700">
    <property type="term" value="F:DNA-binding transcription factor activity"/>
    <property type="evidence" value="ECO:0007669"/>
    <property type="project" value="InterPro"/>
</dbReference>
<dbReference type="Pfam" id="PF02311">
    <property type="entry name" value="AraC_binding"/>
    <property type="match status" value="1"/>
</dbReference>
<proteinExistence type="predicted"/>
<dbReference type="SUPFAM" id="SSF46689">
    <property type="entry name" value="Homeodomain-like"/>
    <property type="match status" value="1"/>
</dbReference>
<keyword evidence="1" id="KW-0805">Transcription regulation</keyword>
<keyword evidence="6" id="KW-1185">Reference proteome</keyword>
<evidence type="ECO:0000313" key="5">
    <source>
        <dbReference type="EMBL" id="MBB4034705.1"/>
    </source>
</evidence>
<dbReference type="PROSITE" id="PS01124">
    <property type="entry name" value="HTH_ARAC_FAMILY_2"/>
    <property type="match status" value="1"/>
</dbReference>
<feature type="domain" description="HTH araC/xylS-type" evidence="4">
    <location>
        <begin position="180"/>
        <end position="278"/>
    </location>
</feature>
<dbReference type="InterPro" id="IPR014710">
    <property type="entry name" value="RmlC-like_jellyroll"/>
</dbReference>
<dbReference type="InterPro" id="IPR009057">
    <property type="entry name" value="Homeodomain-like_sf"/>
</dbReference>
<dbReference type="Pfam" id="PF12833">
    <property type="entry name" value="HTH_18"/>
    <property type="match status" value="1"/>
</dbReference>
<evidence type="ECO:0000256" key="3">
    <source>
        <dbReference type="ARBA" id="ARBA00023163"/>
    </source>
</evidence>
<dbReference type="Gene3D" id="1.10.10.60">
    <property type="entry name" value="Homeodomain-like"/>
    <property type="match status" value="1"/>
</dbReference>
<comment type="caution">
    <text evidence="5">The sequence shown here is derived from an EMBL/GenBank/DDBJ whole genome shotgun (WGS) entry which is preliminary data.</text>
</comment>
<dbReference type="Gene3D" id="2.60.120.10">
    <property type="entry name" value="Jelly Rolls"/>
    <property type="match status" value="1"/>
</dbReference>
<dbReference type="AlphaFoldDB" id="A0A840CP01"/>
<evidence type="ECO:0000313" key="6">
    <source>
        <dbReference type="Proteomes" id="UP000555103"/>
    </source>
</evidence>
<keyword evidence="2 5" id="KW-0238">DNA-binding</keyword>
<dbReference type="Proteomes" id="UP000555103">
    <property type="component" value="Unassembled WGS sequence"/>
</dbReference>
<dbReference type="GO" id="GO:0043565">
    <property type="term" value="F:sequence-specific DNA binding"/>
    <property type="evidence" value="ECO:0007669"/>
    <property type="project" value="InterPro"/>
</dbReference>
<dbReference type="InterPro" id="IPR018060">
    <property type="entry name" value="HTH_AraC"/>
</dbReference>
<evidence type="ECO:0000259" key="4">
    <source>
        <dbReference type="PROSITE" id="PS01124"/>
    </source>
</evidence>
<sequence length="281" mass="32499">MNKIPIHKISEKFDGAIAKLKHMSKDGHNLNIDYAHRDDYYIFFFIEKGNAKLLIDFKEYELRENTVYYILPGQVHLLVDHSIDTSAWVLIVDRSHVKDKYKEIFERSSLSKSQIEPNESTIDDLQDCISILERRFSVENQSVSLGVLHDLLSSYIGIIAEVYQKGLPIQANKRTTIITFQFKTLLSANYQSLKSPSQYAAKLNISPIYLNEAVKTTTGLTVRECIRNEIIVRAKRLLFHTTMSVKEIALELGYEDWAYFTRMFSKASLLSPTQFRAKYLK</sequence>
<dbReference type="PANTHER" id="PTHR43280">
    <property type="entry name" value="ARAC-FAMILY TRANSCRIPTIONAL REGULATOR"/>
    <property type="match status" value="1"/>
</dbReference>
<keyword evidence="3" id="KW-0804">Transcription</keyword>
<reference evidence="5 6" key="1">
    <citation type="submission" date="2020-08" db="EMBL/GenBank/DDBJ databases">
        <title>Genomic Encyclopedia of Type Strains, Phase IV (KMG-IV): sequencing the most valuable type-strain genomes for metagenomic binning, comparative biology and taxonomic classification.</title>
        <authorList>
            <person name="Goeker M."/>
        </authorList>
    </citation>
    <scope>NUCLEOTIDE SEQUENCE [LARGE SCALE GENOMIC DNA]</scope>
    <source>
        <strain evidence="5 6">DSM 104969</strain>
    </source>
</reference>
<dbReference type="PANTHER" id="PTHR43280:SF28">
    <property type="entry name" value="HTH-TYPE TRANSCRIPTIONAL ACTIVATOR RHAS"/>
    <property type="match status" value="1"/>
</dbReference>
<dbReference type="SUPFAM" id="SSF51215">
    <property type="entry name" value="Regulatory protein AraC"/>
    <property type="match status" value="1"/>
</dbReference>
<gene>
    <name evidence="5" type="ORF">GGR21_000592</name>
</gene>